<organism evidence="2 3">
    <name type="scientific">Hwanghaeella grinnelliae</name>
    <dbReference type="NCBI Taxonomy" id="2500179"/>
    <lineage>
        <taxon>Bacteria</taxon>
        <taxon>Pseudomonadati</taxon>
        <taxon>Pseudomonadota</taxon>
        <taxon>Alphaproteobacteria</taxon>
        <taxon>Rhodospirillales</taxon>
        <taxon>Rhodospirillaceae</taxon>
        <taxon>Hwanghaeella</taxon>
    </lineage>
</organism>
<feature type="signal peptide" evidence="1">
    <location>
        <begin position="1"/>
        <end position="24"/>
    </location>
</feature>
<keyword evidence="3" id="KW-1185">Reference proteome</keyword>
<dbReference type="EMBL" id="SADE01000002">
    <property type="protein sequence ID" value="RVU35903.1"/>
    <property type="molecule type" value="Genomic_DNA"/>
</dbReference>
<dbReference type="AlphaFoldDB" id="A0A437QMY9"/>
<dbReference type="InterPro" id="IPR015000">
    <property type="entry name" value="EipB-like"/>
</dbReference>
<proteinExistence type="predicted"/>
<dbReference type="OrthoDB" id="9815514at2"/>
<sequence>MMKIRLLPVVRFLGVVGVALLAHAALTQKTNAADIALQPHQAHYRLETTEIRMPGANASLPGEFIVRLQKRCTGWVLLTQLTLGLEVANGQILEIQSIGAAEESLDGRSMNFESTLRMNNELIESLKGNARLNADGGGVVNVTEPGPKTLPLPKDTIFSVSAFHETVGKIMAGEKIVSYILFDGSTPEPIRGTDVVVGPAKPMETPPEGDADLIAGPGWQVVTSFYGLNDTDSHPLVTNTAHVYANGITTRISLDIGLAVTEGTLTLLQGLPEPSCP</sequence>
<evidence type="ECO:0000313" key="2">
    <source>
        <dbReference type="EMBL" id="RVU35903.1"/>
    </source>
</evidence>
<protein>
    <submittedName>
        <fullName evidence="2">DUF1849 family protein</fullName>
    </submittedName>
</protein>
<keyword evidence="1" id="KW-0732">Signal</keyword>
<name>A0A437QMY9_9PROT</name>
<feature type="chain" id="PRO_5019019663" evidence="1">
    <location>
        <begin position="25"/>
        <end position="277"/>
    </location>
</feature>
<dbReference type="RefSeq" id="WP_127765380.1">
    <property type="nucleotide sequence ID" value="NZ_SADE01000002.1"/>
</dbReference>
<reference evidence="3" key="1">
    <citation type="submission" date="2019-01" db="EMBL/GenBank/DDBJ databases">
        <title>Gri0909 isolated from a small marine red alga.</title>
        <authorList>
            <person name="Kim J."/>
            <person name="Jeong S.E."/>
            <person name="Jeon C.O."/>
        </authorList>
    </citation>
    <scope>NUCLEOTIDE SEQUENCE [LARGE SCALE GENOMIC DNA]</scope>
    <source>
        <strain evidence="3">Gri0909</strain>
    </source>
</reference>
<evidence type="ECO:0000313" key="3">
    <source>
        <dbReference type="Proteomes" id="UP000287447"/>
    </source>
</evidence>
<dbReference type="Pfam" id="PF08904">
    <property type="entry name" value="EipB_like"/>
    <property type="match status" value="1"/>
</dbReference>
<gene>
    <name evidence="2" type="ORF">EOI86_11650</name>
</gene>
<accession>A0A437QMY9</accession>
<dbReference type="Proteomes" id="UP000287447">
    <property type="component" value="Unassembled WGS sequence"/>
</dbReference>
<comment type="caution">
    <text evidence="2">The sequence shown here is derived from an EMBL/GenBank/DDBJ whole genome shotgun (WGS) entry which is preliminary data.</text>
</comment>
<evidence type="ECO:0000256" key="1">
    <source>
        <dbReference type="SAM" id="SignalP"/>
    </source>
</evidence>